<accession>A0AAD7C9E7</accession>
<reference evidence="1" key="1">
    <citation type="submission" date="2023-03" db="EMBL/GenBank/DDBJ databases">
        <title>Massive genome expansion in bonnet fungi (Mycena s.s.) driven by repeated elements and novel gene families across ecological guilds.</title>
        <authorList>
            <consortium name="Lawrence Berkeley National Laboratory"/>
            <person name="Harder C.B."/>
            <person name="Miyauchi S."/>
            <person name="Viragh M."/>
            <person name="Kuo A."/>
            <person name="Thoen E."/>
            <person name="Andreopoulos B."/>
            <person name="Lu D."/>
            <person name="Skrede I."/>
            <person name="Drula E."/>
            <person name="Henrissat B."/>
            <person name="Morin E."/>
            <person name="Kohler A."/>
            <person name="Barry K."/>
            <person name="LaButti K."/>
            <person name="Morin E."/>
            <person name="Salamov A."/>
            <person name="Lipzen A."/>
            <person name="Mereny Z."/>
            <person name="Hegedus B."/>
            <person name="Baldrian P."/>
            <person name="Stursova M."/>
            <person name="Weitz H."/>
            <person name="Taylor A."/>
            <person name="Grigoriev I.V."/>
            <person name="Nagy L.G."/>
            <person name="Martin F."/>
            <person name="Kauserud H."/>
        </authorList>
    </citation>
    <scope>NUCLEOTIDE SEQUENCE</scope>
    <source>
        <strain evidence="1">9284</strain>
    </source>
</reference>
<sequence length="115" mass="13284">MIRDSPDAYDVDSPQEASRIGSRLTQCVWYFILVRTLNSTLGSLRDSVVKVRFEQYLAAKLALNLGETQEVRTEPEPKFRFGVHDLAEPNPKFRFRVQRKGPRTRTEPNFDITTP</sequence>
<dbReference type="EMBL" id="JARKIF010000004">
    <property type="protein sequence ID" value="KAJ7642111.1"/>
    <property type="molecule type" value="Genomic_DNA"/>
</dbReference>
<name>A0AAD7C9E7_9AGAR</name>
<protein>
    <submittedName>
        <fullName evidence="1">Uncharacterized protein</fullName>
    </submittedName>
</protein>
<evidence type="ECO:0000313" key="1">
    <source>
        <dbReference type="EMBL" id="KAJ7642111.1"/>
    </source>
</evidence>
<gene>
    <name evidence="1" type="ORF">FB45DRAFT_863164</name>
</gene>
<keyword evidence="2" id="KW-1185">Reference proteome</keyword>
<dbReference type="AlphaFoldDB" id="A0AAD7C9E7"/>
<comment type="caution">
    <text evidence="1">The sequence shown here is derived from an EMBL/GenBank/DDBJ whole genome shotgun (WGS) entry which is preliminary data.</text>
</comment>
<evidence type="ECO:0000313" key="2">
    <source>
        <dbReference type="Proteomes" id="UP001221142"/>
    </source>
</evidence>
<dbReference type="Proteomes" id="UP001221142">
    <property type="component" value="Unassembled WGS sequence"/>
</dbReference>
<proteinExistence type="predicted"/>
<organism evidence="1 2">
    <name type="scientific">Roridomyces roridus</name>
    <dbReference type="NCBI Taxonomy" id="1738132"/>
    <lineage>
        <taxon>Eukaryota</taxon>
        <taxon>Fungi</taxon>
        <taxon>Dikarya</taxon>
        <taxon>Basidiomycota</taxon>
        <taxon>Agaricomycotina</taxon>
        <taxon>Agaricomycetes</taxon>
        <taxon>Agaricomycetidae</taxon>
        <taxon>Agaricales</taxon>
        <taxon>Marasmiineae</taxon>
        <taxon>Mycenaceae</taxon>
        <taxon>Roridomyces</taxon>
    </lineage>
</organism>